<dbReference type="PANTHER" id="PTHR31913:SF0">
    <property type="entry name" value="VACUOLAR IMPORT AND DEGRADATION PROTEIN 27"/>
    <property type="match status" value="1"/>
</dbReference>
<dbReference type="InterPro" id="IPR015943">
    <property type="entry name" value="WD40/YVTN_repeat-like_dom_sf"/>
</dbReference>
<dbReference type="PANTHER" id="PTHR31913">
    <property type="entry name" value="VACUOLAR IMPORT AND DEGRADATION PROTEIN 27"/>
    <property type="match status" value="1"/>
</dbReference>
<evidence type="ECO:0000259" key="4">
    <source>
        <dbReference type="Pfam" id="PF17748"/>
    </source>
</evidence>
<evidence type="ECO:0000313" key="6">
    <source>
        <dbReference type="Proteomes" id="UP000077266"/>
    </source>
</evidence>
<feature type="region of interest" description="Disordered" evidence="1">
    <location>
        <begin position="718"/>
        <end position="741"/>
    </location>
</feature>
<dbReference type="InterPro" id="IPR013863">
    <property type="entry name" value="VID27_C"/>
</dbReference>
<proteinExistence type="predicted"/>
<protein>
    <submittedName>
        <fullName evidence="5">VID27-domain-containing protein</fullName>
    </submittedName>
</protein>
<evidence type="ECO:0000259" key="2">
    <source>
        <dbReference type="Pfam" id="PF08553"/>
    </source>
</evidence>
<evidence type="ECO:0000259" key="3">
    <source>
        <dbReference type="Pfam" id="PF17747"/>
    </source>
</evidence>
<dbReference type="STRING" id="1314781.A0A166BUQ5"/>
<dbReference type="SUPFAM" id="SSF50729">
    <property type="entry name" value="PH domain-like"/>
    <property type="match status" value="1"/>
</dbReference>
<feature type="compositionally biased region" description="Polar residues" evidence="1">
    <location>
        <begin position="175"/>
        <end position="187"/>
    </location>
</feature>
<feature type="compositionally biased region" description="Acidic residues" evidence="1">
    <location>
        <begin position="337"/>
        <end position="373"/>
    </location>
</feature>
<dbReference type="OrthoDB" id="10251113at2759"/>
<dbReference type="EMBL" id="KV425882">
    <property type="protein sequence ID" value="KZW04210.1"/>
    <property type="molecule type" value="Genomic_DNA"/>
</dbReference>
<dbReference type="InterPro" id="IPR011044">
    <property type="entry name" value="Quino_amine_DH_bsu"/>
</dbReference>
<feature type="region of interest" description="Disordered" evidence="1">
    <location>
        <begin position="151"/>
        <end position="199"/>
    </location>
</feature>
<feature type="domain" description="Vid27 N-terminal" evidence="4">
    <location>
        <begin position="1"/>
        <end position="164"/>
    </location>
</feature>
<organism evidence="5 6">
    <name type="scientific">Exidia glandulosa HHB12029</name>
    <dbReference type="NCBI Taxonomy" id="1314781"/>
    <lineage>
        <taxon>Eukaryota</taxon>
        <taxon>Fungi</taxon>
        <taxon>Dikarya</taxon>
        <taxon>Basidiomycota</taxon>
        <taxon>Agaricomycotina</taxon>
        <taxon>Agaricomycetes</taxon>
        <taxon>Auriculariales</taxon>
        <taxon>Exidiaceae</taxon>
        <taxon>Exidia</taxon>
    </lineage>
</organism>
<dbReference type="InterPro" id="IPR040979">
    <property type="entry name" value="Vid27_N"/>
</dbReference>
<dbReference type="InterPro" id="IPR040768">
    <property type="entry name" value="Vid27_PH"/>
</dbReference>
<dbReference type="InParanoid" id="A0A166BUQ5"/>
<dbReference type="InterPro" id="IPR040458">
    <property type="entry name" value="Vid27"/>
</dbReference>
<dbReference type="Pfam" id="PF08553">
    <property type="entry name" value="VID27"/>
    <property type="match status" value="1"/>
</dbReference>
<name>A0A166BUQ5_EXIGL</name>
<dbReference type="Proteomes" id="UP000077266">
    <property type="component" value="Unassembled WGS sequence"/>
</dbReference>
<dbReference type="Pfam" id="PF17748">
    <property type="entry name" value="VID27_N"/>
    <property type="match status" value="1"/>
</dbReference>
<evidence type="ECO:0000313" key="5">
    <source>
        <dbReference type="EMBL" id="KZW04210.1"/>
    </source>
</evidence>
<dbReference type="Gene3D" id="2.130.10.10">
    <property type="entry name" value="YVTN repeat-like/Quinoprotein amine dehydrogenase"/>
    <property type="match status" value="1"/>
</dbReference>
<dbReference type="Pfam" id="PF17747">
    <property type="entry name" value="VID27_PH"/>
    <property type="match status" value="1"/>
</dbReference>
<feature type="domain" description="Vid27 PH-like" evidence="3">
    <location>
        <begin position="210"/>
        <end position="308"/>
    </location>
</feature>
<dbReference type="GO" id="GO:0005737">
    <property type="term" value="C:cytoplasm"/>
    <property type="evidence" value="ECO:0007669"/>
    <property type="project" value="TreeGrafter"/>
</dbReference>
<evidence type="ECO:0000256" key="1">
    <source>
        <dbReference type="SAM" id="MobiDB-lite"/>
    </source>
</evidence>
<accession>A0A166BUQ5</accession>
<keyword evidence="6" id="KW-1185">Reference proteome</keyword>
<feature type="domain" description="Vacuolar import/degradation Vid27 C-terminal" evidence="2">
    <location>
        <begin position="380"/>
        <end position="727"/>
    </location>
</feature>
<gene>
    <name evidence="5" type="ORF">EXIGLDRAFT_716207</name>
</gene>
<dbReference type="SUPFAM" id="SSF50969">
    <property type="entry name" value="YVTN repeat-like/Quinoprotein amine dehydrogenase"/>
    <property type="match status" value="1"/>
</dbReference>
<sequence length="741" mass="82791">MFMLRSLFGKVWNDPNQTEISQISGGSFYIVRPDSVKGSRECIFNNAMAAIRRVLAHEHQFQLVITRVFEEGEEQLLEEEEESDHERAFLIDESLQFRSSSFEGDPTFLWRDLDSPEDWFEFVASGTNEPTVAFFQTAMYKAMYERKFNKSSEETTDEDLQQFEYKAPPPRKPTRQSSGGSKPSTPAGSKIRPKSNVQTPISVPGEVVKVSTPAQLYVFNKQTGEYEQVVEGDVEAQIVAASGEYWLRVFQEGSALLAHAIRPNLIHRGLRSQKGLNWSYEEDTFGLLFPDEDTFSAFADIFATAIWEVTNGMDIDKLKDVDKEYILSSHRDVEMKDVDEDEDEVADVLAEEDGDDSEVEDLVAEASDEDDEDAKPAGTHNSHLTVGYKDGRAFVVRGNAIGVFSSADGRLKHQATTKKAETLKGKEFSPNKIMLHNQDASMVLMKPDDPHTLYRMDLERGAVVEEWKIHDDVQVREIAPNSKFAGTTGEQTIVGTSHNALFRIDPRVSGNKLVDSEFKQYATKNNFSSVATTASGKLAVGSEKGDLRLFDTIGKNAKTALPQMGDPIIGVDVTADGRWVVATCKTYLLLIDTLIGEGRYKGSLGFDRAFPAEAKPFPRRLQLKPEHMAYMGSQVNFSPARFNTSPNSNETSIVTSNGRFVIAWNFAKVKQGRLDAYEIKQYEDAVVQDAFRYDDDKNIIVALENNVLMVDKKALKKPTRTSLAPPRRSSGRGSGIVKAAY</sequence>
<dbReference type="GO" id="GO:0005634">
    <property type="term" value="C:nucleus"/>
    <property type="evidence" value="ECO:0007669"/>
    <property type="project" value="TreeGrafter"/>
</dbReference>
<feature type="region of interest" description="Disordered" evidence="1">
    <location>
        <begin position="335"/>
        <end position="383"/>
    </location>
</feature>
<dbReference type="FunCoup" id="A0A166BUQ5">
    <property type="interactions" value="225"/>
</dbReference>
<dbReference type="AlphaFoldDB" id="A0A166BUQ5"/>
<reference evidence="5 6" key="1">
    <citation type="journal article" date="2016" name="Mol. Biol. Evol.">
        <title>Comparative Genomics of Early-Diverging Mushroom-Forming Fungi Provides Insights into the Origins of Lignocellulose Decay Capabilities.</title>
        <authorList>
            <person name="Nagy L.G."/>
            <person name="Riley R."/>
            <person name="Tritt A."/>
            <person name="Adam C."/>
            <person name="Daum C."/>
            <person name="Floudas D."/>
            <person name="Sun H."/>
            <person name="Yadav J.S."/>
            <person name="Pangilinan J."/>
            <person name="Larsson K.H."/>
            <person name="Matsuura K."/>
            <person name="Barry K."/>
            <person name="Labutti K."/>
            <person name="Kuo R."/>
            <person name="Ohm R.A."/>
            <person name="Bhattacharya S.S."/>
            <person name="Shirouzu T."/>
            <person name="Yoshinaga Y."/>
            <person name="Martin F.M."/>
            <person name="Grigoriev I.V."/>
            <person name="Hibbett D.S."/>
        </authorList>
    </citation>
    <scope>NUCLEOTIDE SEQUENCE [LARGE SCALE GENOMIC DNA]</scope>
    <source>
        <strain evidence="5 6">HHB12029</strain>
    </source>
</reference>